<dbReference type="EMBL" id="VZTB01000047">
    <property type="protein sequence ID" value="NXA71340.1"/>
    <property type="molecule type" value="Genomic_DNA"/>
</dbReference>
<accession>A0A7K7Y0J2</accession>
<dbReference type="Proteomes" id="UP000558509">
    <property type="component" value="Unassembled WGS sequence"/>
</dbReference>
<feature type="region of interest" description="Disordered" evidence="6">
    <location>
        <begin position="9"/>
        <end position="48"/>
    </location>
</feature>
<dbReference type="InterPro" id="IPR052855">
    <property type="entry name" value="CKAP2-like"/>
</dbReference>
<feature type="non-terminal residue" evidence="8">
    <location>
        <position position="263"/>
    </location>
</feature>
<keyword evidence="5" id="KW-0206">Cytoskeleton</keyword>
<evidence type="ECO:0000256" key="1">
    <source>
        <dbReference type="ARBA" id="ARBA00004245"/>
    </source>
</evidence>
<comment type="caution">
    <text evidence="8">The sequence shown here is derived from an EMBL/GenBank/DDBJ whole genome shotgun (WGS) entry which is preliminary data.</text>
</comment>
<feature type="compositionally biased region" description="Basic and acidic residues" evidence="6">
    <location>
        <begin position="36"/>
        <end position="45"/>
    </location>
</feature>
<dbReference type="InterPro" id="IPR029197">
    <property type="entry name" value="CKAP2_C"/>
</dbReference>
<feature type="domain" description="Cytoskeleton-associated protein 2 C-terminal" evidence="7">
    <location>
        <begin position="208"/>
        <end position="262"/>
    </location>
</feature>
<proteinExistence type="inferred from homology"/>
<evidence type="ECO:0000256" key="2">
    <source>
        <dbReference type="ARBA" id="ARBA00009468"/>
    </source>
</evidence>
<sequence>RKQLEEWVASKGKKYKRPPMSQLWKQGVQPSHRKAKAQEKQENPKQRSQAAISTILTDCLKCTEENVDAEEVSAVLSLVPQAEKFAKFWVCQAKLMAHSVTFDVLELYKGAVIAGAEPIEEFRRTVLDILKDAHQELEGNLSVVGLTGAWAGKKAEGSLPQEPRTPCPRERQPIPSTPGLVGRPMASLPQSIKLLVTPASRREFLEGQKIKFVTPVRRSERIGREKNHYPDMLKDHDPVVSSLSEILDCEEDTCFFRKNKALP</sequence>
<feature type="region of interest" description="Disordered" evidence="6">
    <location>
        <begin position="154"/>
        <end position="182"/>
    </location>
</feature>
<evidence type="ECO:0000259" key="7">
    <source>
        <dbReference type="Pfam" id="PF15297"/>
    </source>
</evidence>
<dbReference type="GO" id="GO:0005829">
    <property type="term" value="C:cytosol"/>
    <property type="evidence" value="ECO:0007669"/>
    <property type="project" value="TreeGrafter"/>
</dbReference>
<evidence type="ECO:0000256" key="5">
    <source>
        <dbReference type="ARBA" id="ARBA00023212"/>
    </source>
</evidence>
<evidence type="ECO:0000256" key="4">
    <source>
        <dbReference type="ARBA" id="ARBA00022553"/>
    </source>
</evidence>
<evidence type="ECO:0000313" key="9">
    <source>
        <dbReference type="Proteomes" id="UP000558509"/>
    </source>
</evidence>
<comment type="subcellular location">
    <subcellularLocation>
        <location evidence="1">Cytoplasm</location>
        <location evidence="1">Cytoskeleton</location>
    </subcellularLocation>
</comment>
<protein>
    <submittedName>
        <fullName evidence="8">CKP2L protein</fullName>
    </submittedName>
</protein>
<evidence type="ECO:0000313" key="8">
    <source>
        <dbReference type="EMBL" id="NXA71340.1"/>
    </source>
</evidence>
<evidence type="ECO:0000256" key="6">
    <source>
        <dbReference type="SAM" id="MobiDB-lite"/>
    </source>
</evidence>
<name>A0A7K7Y0J2_THRLU</name>
<gene>
    <name evidence="8" type="primary">Ckap2l</name>
    <name evidence="8" type="ORF">THRLUD_R03527</name>
</gene>
<feature type="non-terminal residue" evidence="8">
    <location>
        <position position="1"/>
    </location>
</feature>
<keyword evidence="4" id="KW-0597">Phosphoprotein</keyword>
<dbReference type="GO" id="GO:0072686">
    <property type="term" value="C:mitotic spindle"/>
    <property type="evidence" value="ECO:0007669"/>
    <property type="project" value="TreeGrafter"/>
</dbReference>
<dbReference type="GO" id="GO:0005813">
    <property type="term" value="C:centrosome"/>
    <property type="evidence" value="ECO:0007669"/>
    <property type="project" value="TreeGrafter"/>
</dbReference>
<dbReference type="AlphaFoldDB" id="A0A7K7Y0J2"/>
<feature type="domain" description="Cytoskeleton-associated protein 2 C-terminal" evidence="7">
    <location>
        <begin position="2"/>
        <end position="136"/>
    </location>
</feature>
<dbReference type="Pfam" id="PF15297">
    <property type="entry name" value="CKAP2_C"/>
    <property type="match status" value="2"/>
</dbReference>
<keyword evidence="3" id="KW-0963">Cytoplasm</keyword>
<keyword evidence="9" id="KW-1185">Reference proteome</keyword>
<comment type="similarity">
    <text evidence="2">Belongs to the CKAP2 family.</text>
</comment>
<organism evidence="8 9">
    <name type="scientific">Thryothorus ludovicianus</name>
    <name type="common">Carolina wren</name>
    <name type="synonym">Sylvia ludoviciana</name>
    <dbReference type="NCBI Taxonomy" id="74200"/>
    <lineage>
        <taxon>Eukaryota</taxon>
        <taxon>Metazoa</taxon>
        <taxon>Chordata</taxon>
        <taxon>Craniata</taxon>
        <taxon>Vertebrata</taxon>
        <taxon>Euteleostomi</taxon>
        <taxon>Archelosauria</taxon>
        <taxon>Archosauria</taxon>
        <taxon>Dinosauria</taxon>
        <taxon>Saurischia</taxon>
        <taxon>Theropoda</taxon>
        <taxon>Coelurosauria</taxon>
        <taxon>Aves</taxon>
        <taxon>Neognathae</taxon>
        <taxon>Neoaves</taxon>
        <taxon>Telluraves</taxon>
        <taxon>Australaves</taxon>
        <taxon>Passeriformes</taxon>
        <taxon>Certhiidae</taxon>
        <taxon>Troglodytinae</taxon>
        <taxon>Thryothorus</taxon>
    </lineage>
</organism>
<dbReference type="PANTHER" id="PTHR47078:SF1">
    <property type="entry name" value="CYTOSKELETON-ASSOCIATED PROTEIN 2-LIKE"/>
    <property type="match status" value="1"/>
</dbReference>
<dbReference type="PANTHER" id="PTHR47078">
    <property type="entry name" value="CYTOSKELETON-ASSOCIATED PROTEIN 2-LIKE"/>
    <property type="match status" value="1"/>
</dbReference>
<evidence type="ECO:0000256" key="3">
    <source>
        <dbReference type="ARBA" id="ARBA00022490"/>
    </source>
</evidence>
<reference evidence="8 9" key="1">
    <citation type="submission" date="2019-09" db="EMBL/GenBank/DDBJ databases">
        <title>Bird 10,000 Genomes (B10K) Project - Family phase.</title>
        <authorList>
            <person name="Zhang G."/>
        </authorList>
    </citation>
    <scope>NUCLEOTIDE SEQUENCE [LARGE SCALE GENOMIC DNA]</scope>
    <source>
        <strain evidence="8">B10K-DU-001-68</strain>
        <tissue evidence="8">Muscle</tissue>
    </source>
</reference>